<dbReference type="InterPro" id="IPR002550">
    <property type="entry name" value="CNNM"/>
</dbReference>
<keyword evidence="5" id="KW-0677">Repeat</keyword>
<keyword evidence="6 10" id="KW-1133">Transmembrane helix</keyword>
<dbReference type="PANTHER" id="PTHR22777">
    <property type="entry name" value="HEMOLYSIN-RELATED"/>
    <property type="match status" value="1"/>
</dbReference>
<evidence type="ECO:0000256" key="10">
    <source>
        <dbReference type="PROSITE-ProRule" id="PRU01193"/>
    </source>
</evidence>
<dbReference type="PROSITE" id="PS51846">
    <property type="entry name" value="CNNM"/>
    <property type="match status" value="1"/>
</dbReference>
<dbReference type="InterPro" id="IPR005170">
    <property type="entry name" value="Transptr-assoc_dom"/>
</dbReference>
<dbReference type="GO" id="GO:0050660">
    <property type="term" value="F:flavin adenine dinucleotide binding"/>
    <property type="evidence" value="ECO:0007669"/>
    <property type="project" value="InterPro"/>
</dbReference>
<dbReference type="Gene3D" id="3.10.580.10">
    <property type="entry name" value="CBS-domain"/>
    <property type="match status" value="1"/>
</dbReference>
<dbReference type="PROSITE" id="PS51371">
    <property type="entry name" value="CBS"/>
    <property type="match status" value="1"/>
</dbReference>
<evidence type="ECO:0000256" key="8">
    <source>
        <dbReference type="ARBA" id="ARBA00023136"/>
    </source>
</evidence>
<proteinExistence type="inferred from homology"/>
<dbReference type="Pfam" id="PF00571">
    <property type="entry name" value="CBS"/>
    <property type="match status" value="1"/>
</dbReference>
<dbReference type="SMART" id="SM01091">
    <property type="entry name" value="CorC_HlyC"/>
    <property type="match status" value="1"/>
</dbReference>
<dbReference type="FunFam" id="3.10.580.10:FF:000012">
    <property type="entry name" value="DUF21 domain-containing protein"/>
    <property type="match status" value="1"/>
</dbReference>
<evidence type="ECO:0000259" key="14">
    <source>
        <dbReference type="PROSITE" id="PS51846"/>
    </source>
</evidence>
<dbReference type="CDD" id="cd04590">
    <property type="entry name" value="CBS_pair_CorC_HlyC_assoc"/>
    <property type="match status" value="1"/>
</dbReference>
<dbReference type="PANTHER" id="PTHR22777:SF32">
    <property type="entry name" value="UPF0053 INNER MEMBRANE PROTEIN YFJD"/>
    <property type="match status" value="1"/>
</dbReference>
<feature type="transmembrane region" description="Helical" evidence="12">
    <location>
        <begin position="6"/>
        <end position="25"/>
    </location>
</feature>
<evidence type="ECO:0000256" key="9">
    <source>
        <dbReference type="PROSITE-ProRule" id="PRU00703"/>
    </source>
</evidence>
<dbReference type="Gene3D" id="3.30.465.10">
    <property type="match status" value="1"/>
</dbReference>
<dbReference type="InterPro" id="IPR046342">
    <property type="entry name" value="CBS_dom_sf"/>
</dbReference>
<keyword evidence="3" id="KW-1003">Cell membrane</keyword>
<feature type="region of interest" description="Disordered" evidence="11">
    <location>
        <begin position="423"/>
        <end position="442"/>
    </location>
</feature>
<dbReference type="EMBL" id="FYAH01000004">
    <property type="protein sequence ID" value="SMY17363.1"/>
    <property type="molecule type" value="Genomic_DNA"/>
</dbReference>
<keyword evidence="7 9" id="KW-0129">CBS domain</keyword>
<evidence type="ECO:0000256" key="7">
    <source>
        <dbReference type="ARBA" id="ARBA00023122"/>
    </source>
</evidence>
<dbReference type="InterPro" id="IPR036318">
    <property type="entry name" value="FAD-bd_PCMH-like_sf"/>
</dbReference>
<dbReference type="SUPFAM" id="SSF54631">
    <property type="entry name" value="CBS-domain pair"/>
    <property type="match status" value="1"/>
</dbReference>
<accession>A0A1Y6KYV6</accession>
<protein>
    <submittedName>
        <fullName evidence="15">Magnesium and cobalt efflux protein CorC</fullName>
    </submittedName>
</protein>
<evidence type="ECO:0000313" key="16">
    <source>
        <dbReference type="Proteomes" id="UP000196485"/>
    </source>
</evidence>
<gene>
    <name evidence="15" type="primary">corC_3</name>
    <name evidence="15" type="ORF">PAQU9191_02669</name>
</gene>
<dbReference type="InterPro" id="IPR044751">
    <property type="entry name" value="Ion_transp-like_CBS"/>
</dbReference>
<feature type="transmembrane region" description="Helical" evidence="12">
    <location>
        <begin position="92"/>
        <end position="112"/>
    </location>
</feature>
<keyword evidence="4 10" id="KW-0812">Transmembrane</keyword>
<name>A0A1Y6KYV6_9GAMM</name>
<comment type="similarity">
    <text evidence="2">Belongs to the UPF0053 family.</text>
</comment>
<evidence type="ECO:0000256" key="5">
    <source>
        <dbReference type="ARBA" id="ARBA00022737"/>
    </source>
</evidence>
<organism evidence="15 16">
    <name type="scientific">Photobacterium aquimaris</name>
    <dbReference type="NCBI Taxonomy" id="512643"/>
    <lineage>
        <taxon>Bacteria</taxon>
        <taxon>Pseudomonadati</taxon>
        <taxon>Pseudomonadota</taxon>
        <taxon>Gammaproteobacteria</taxon>
        <taxon>Vibrionales</taxon>
        <taxon>Vibrionaceae</taxon>
        <taxon>Photobacterium</taxon>
    </lineage>
</organism>
<keyword evidence="16" id="KW-1185">Reference proteome</keyword>
<comment type="subcellular location">
    <subcellularLocation>
        <location evidence="1">Cell membrane</location>
        <topology evidence="1">Multi-pass membrane protein</topology>
    </subcellularLocation>
</comment>
<dbReference type="Pfam" id="PF01595">
    <property type="entry name" value="CNNM"/>
    <property type="match status" value="1"/>
</dbReference>
<dbReference type="FunFam" id="3.30.465.10:FF:000010">
    <property type="entry name" value="DUF21 domain-containing protein"/>
    <property type="match status" value="1"/>
</dbReference>
<evidence type="ECO:0000256" key="1">
    <source>
        <dbReference type="ARBA" id="ARBA00004651"/>
    </source>
</evidence>
<evidence type="ECO:0000256" key="12">
    <source>
        <dbReference type="SAM" id="Phobius"/>
    </source>
</evidence>
<dbReference type="InterPro" id="IPR016169">
    <property type="entry name" value="FAD-bd_PCMH_sub2"/>
</dbReference>
<feature type="compositionally biased region" description="Polar residues" evidence="11">
    <location>
        <begin position="432"/>
        <end position="442"/>
    </location>
</feature>
<dbReference type="GO" id="GO:0005886">
    <property type="term" value="C:plasma membrane"/>
    <property type="evidence" value="ECO:0007669"/>
    <property type="project" value="UniProtKB-SubCell"/>
</dbReference>
<dbReference type="AlphaFoldDB" id="A0A1Y6KYV6"/>
<sequence>MDQISTGLLFALLALMIIISAYFSSSETGMMTLNRYKLRHLASQGHKGAQRVEKLLSRTDRLLGLILIGNNLVNIIASAIATIIGMRLYGDAGVAIATAVLTIVILVFAEVTPKTVAALHPEKISYASSILLNILMKLLYPLVWFVNGITNGFLFILGVKKNNDSTSNINSEELRTIVNEAGSLIPRRHQDMLLSILDLENVTVEDLMIPRNEIAAINVNDDWKSIVRQLSHSAHGRIVLYRDNIDEVVGMLRVREAYRLMMDKNDFSKENLLRAADEVYFIPEGTPLNIQLLKFQRNKERIGLIVDEYGDIQGLITVEDILEEIVGEFTTSIAPTLAEEITQQKDGSLLIEGSANIRDLNKSLNWQLPTDGPRTLNGFILEHLEYIPEEKVKVDINGHKMEIIDVSGNMIKLVKVLPTHSSTEIDTETNTEQEIQSPSTNN</sequence>
<dbReference type="SUPFAM" id="SSF56176">
    <property type="entry name" value="FAD-binding/transporter-associated domain-like"/>
    <property type="match status" value="1"/>
</dbReference>
<evidence type="ECO:0000256" key="2">
    <source>
        <dbReference type="ARBA" id="ARBA00006337"/>
    </source>
</evidence>
<dbReference type="NCBIfam" id="NF008604">
    <property type="entry name" value="PRK11573.1"/>
    <property type="match status" value="1"/>
</dbReference>
<evidence type="ECO:0000256" key="6">
    <source>
        <dbReference type="ARBA" id="ARBA00022989"/>
    </source>
</evidence>
<feature type="transmembrane region" description="Helical" evidence="12">
    <location>
        <begin position="124"/>
        <end position="146"/>
    </location>
</feature>
<evidence type="ECO:0000256" key="4">
    <source>
        <dbReference type="ARBA" id="ARBA00022692"/>
    </source>
</evidence>
<evidence type="ECO:0000259" key="13">
    <source>
        <dbReference type="PROSITE" id="PS51371"/>
    </source>
</evidence>
<dbReference type="InterPro" id="IPR000644">
    <property type="entry name" value="CBS_dom"/>
</dbReference>
<feature type="domain" description="CNNM transmembrane" evidence="14">
    <location>
        <begin position="2"/>
        <end position="191"/>
    </location>
</feature>
<keyword evidence="8 10" id="KW-0472">Membrane</keyword>
<reference evidence="16" key="1">
    <citation type="submission" date="2017-06" db="EMBL/GenBank/DDBJ databases">
        <authorList>
            <person name="Rodrigo-Torres L."/>
            <person name="Arahal R. D."/>
            <person name="Lucena T."/>
        </authorList>
    </citation>
    <scope>NUCLEOTIDE SEQUENCE [LARGE SCALE GENOMIC DNA]</scope>
    <source>
        <strain evidence="16">type strain: CECT 9192</strain>
    </source>
</reference>
<dbReference type="Proteomes" id="UP000196485">
    <property type="component" value="Unassembled WGS sequence"/>
</dbReference>
<dbReference type="Pfam" id="PF03471">
    <property type="entry name" value="CorC_HlyC"/>
    <property type="match status" value="1"/>
</dbReference>
<feature type="transmembrane region" description="Helical" evidence="12">
    <location>
        <begin position="62"/>
        <end position="86"/>
    </location>
</feature>
<evidence type="ECO:0000313" key="15">
    <source>
        <dbReference type="EMBL" id="SMY17363.1"/>
    </source>
</evidence>
<feature type="domain" description="CBS" evidence="13">
    <location>
        <begin position="272"/>
        <end position="332"/>
    </location>
</feature>
<evidence type="ECO:0000256" key="11">
    <source>
        <dbReference type="SAM" id="MobiDB-lite"/>
    </source>
</evidence>
<dbReference type="RefSeq" id="WP_087821247.1">
    <property type="nucleotide sequence ID" value="NZ_FYAH01000004.1"/>
</dbReference>
<evidence type="ECO:0000256" key="3">
    <source>
        <dbReference type="ARBA" id="ARBA00022475"/>
    </source>
</evidence>